<name>A0A182FZ26_ANOAL</name>
<evidence type="ECO:0000313" key="3">
    <source>
        <dbReference type="Proteomes" id="UP000069272"/>
    </source>
</evidence>
<proteinExistence type="predicted"/>
<feature type="compositionally biased region" description="Polar residues" evidence="1">
    <location>
        <begin position="1"/>
        <end position="20"/>
    </location>
</feature>
<protein>
    <submittedName>
        <fullName evidence="2">Uncharacterized protein</fullName>
    </submittedName>
</protein>
<evidence type="ECO:0000256" key="1">
    <source>
        <dbReference type="SAM" id="MobiDB-lite"/>
    </source>
</evidence>
<reference evidence="2 3" key="1">
    <citation type="journal article" date="2017" name="G3 (Bethesda)">
        <title>The Physical Genome Mapping of Anopheles albimanus Corrected Scaffold Misassemblies and Identified Interarm Rearrangements in Genus Anopheles.</title>
        <authorList>
            <person name="Artemov G.N."/>
            <person name="Peery A.N."/>
            <person name="Jiang X."/>
            <person name="Tu Z."/>
            <person name="Stegniy V.N."/>
            <person name="Sharakhova M.V."/>
            <person name="Sharakhov I.V."/>
        </authorList>
    </citation>
    <scope>NUCLEOTIDE SEQUENCE [LARGE SCALE GENOMIC DNA]</scope>
    <source>
        <strain evidence="2 3">ALBI9_A</strain>
    </source>
</reference>
<accession>A0A182FZ26</accession>
<dbReference type="VEuPathDB" id="VectorBase:AALB014849"/>
<reference evidence="2" key="2">
    <citation type="submission" date="2022-08" db="UniProtKB">
        <authorList>
            <consortium name="EnsemblMetazoa"/>
        </authorList>
    </citation>
    <scope>IDENTIFICATION</scope>
    <source>
        <strain evidence="2">STECLA/ALBI9_A</strain>
    </source>
</reference>
<dbReference type="EnsemblMetazoa" id="AALB014849-RA">
    <property type="protein sequence ID" value="AALB014849-PA"/>
    <property type="gene ID" value="AALB014849"/>
</dbReference>
<dbReference type="Proteomes" id="UP000069272">
    <property type="component" value="Chromosome 2R"/>
</dbReference>
<keyword evidence="3" id="KW-1185">Reference proteome</keyword>
<organism evidence="2 3">
    <name type="scientific">Anopheles albimanus</name>
    <name type="common">New world malaria mosquito</name>
    <dbReference type="NCBI Taxonomy" id="7167"/>
    <lineage>
        <taxon>Eukaryota</taxon>
        <taxon>Metazoa</taxon>
        <taxon>Ecdysozoa</taxon>
        <taxon>Arthropoda</taxon>
        <taxon>Hexapoda</taxon>
        <taxon>Insecta</taxon>
        <taxon>Pterygota</taxon>
        <taxon>Neoptera</taxon>
        <taxon>Endopterygota</taxon>
        <taxon>Diptera</taxon>
        <taxon>Nematocera</taxon>
        <taxon>Culicoidea</taxon>
        <taxon>Culicidae</taxon>
        <taxon>Anophelinae</taxon>
        <taxon>Anopheles</taxon>
    </lineage>
</organism>
<feature type="compositionally biased region" description="Basic and acidic residues" evidence="1">
    <location>
        <begin position="21"/>
        <end position="30"/>
    </location>
</feature>
<sequence>MFLANRTNQEATYGESQSKTWESKKRDRKAECGWRERGWLRVMHAENTTHQHSQVLIHSPPQAQTHVNTHTHTQTQKDSIPETILPTTQDTHPIGLLGDGLQSFVRYIQDNFSVVVNYFGCIYYFNDE</sequence>
<dbReference type="AlphaFoldDB" id="A0A182FZ26"/>
<feature type="region of interest" description="Disordered" evidence="1">
    <location>
        <begin position="1"/>
        <end position="30"/>
    </location>
</feature>
<evidence type="ECO:0000313" key="2">
    <source>
        <dbReference type="EnsemblMetazoa" id="AALB014849-PA"/>
    </source>
</evidence>